<dbReference type="GO" id="GO:0043916">
    <property type="term" value="F:DNA-7-methylguanine glycosylase activity"/>
    <property type="evidence" value="ECO:0007669"/>
    <property type="project" value="TreeGrafter"/>
</dbReference>
<evidence type="ECO:0000313" key="5">
    <source>
        <dbReference type="Proteomes" id="UP000825933"/>
    </source>
</evidence>
<sequence length="200" mass="23346">MNDKAFKPVIKNLYGLHQVKFLTPFEAACWAVLSQRISMKVAHNMKERITHVVGDKITIDDVEYWTFPSANQIKNLGEEKLTTILNNHRKSEYLMNVSESFANIEEDFLRYAPLEEVKNWLLNIKGIGEYSAHLELIRGLGRMDDISQKDMMLIKCAKNYYGSDVINENLNEIAEGYKDYKGYWAYYLRSDCSNKWRGQK</sequence>
<dbReference type="GO" id="GO:0006307">
    <property type="term" value="P:DNA alkylation repair"/>
    <property type="evidence" value="ECO:0007669"/>
    <property type="project" value="TreeGrafter"/>
</dbReference>
<dbReference type="Pfam" id="PF00730">
    <property type="entry name" value="HhH-GPD"/>
    <property type="match status" value="1"/>
</dbReference>
<organism evidence="4 5">
    <name type="scientific">Methanobacterium spitsbergense</name>
    <dbReference type="NCBI Taxonomy" id="2874285"/>
    <lineage>
        <taxon>Archaea</taxon>
        <taxon>Methanobacteriati</taxon>
        <taxon>Methanobacteriota</taxon>
        <taxon>Methanomada group</taxon>
        <taxon>Methanobacteria</taxon>
        <taxon>Methanobacteriales</taxon>
        <taxon>Methanobacteriaceae</taxon>
        <taxon>Methanobacterium</taxon>
    </lineage>
</organism>
<accession>A0A8T5V3B6</accession>
<evidence type="ECO:0000256" key="1">
    <source>
        <dbReference type="ARBA" id="ARBA00022763"/>
    </source>
</evidence>
<evidence type="ECO:0000259" key="3">
    <source>
        <dbReference type="SMART" id="SM00478"/>
    </source>
</evidence>
<comment type="caution">
    <text evidence="4">The sequence shown here is derived from an EMBL/GenBank/DDBJ whole genome shotgun (WGS) entry which is preliminary data.</text>
</comment>
<dbReference type="SUPFAM" id="SSF48150">
    <property type="entry name" value="DNA-glycosylase"/>
    <property type="match status" value="1"/>
</dbReference>
<evidence type="ECO:0000256" key="2">
    <source>
        <dbReference type="ARBA" id="ARBA00023204"/>
    </source>
</evidence>
<protein>
    <recommendedName>
        <fullName evidence="3">HhH-GPD domain-containing protein</fullName>
    </recommendedName>
</protein>
<keyword evidence="1" id="KW-0227">DNA damage</keyword>
<feature type="domain" description="HhH-GPD" evidence="3">
    <location>
        <begin position="33"/>
        <end position="189"/>
    </location>
</feature>
<dbReference type="GO" id="GO:0006285">
    <property type="term" value="P:base-excision repair, AP site formation"/>
    <property type="evidence" value="ECO:0007669"/>
    <property type="project" value="TreeGrafter"/>
</dbReference>
<dbReference type="InterPro" id="IPR051912">
    <property type="entry name" value="Alkylbase_DNA_Glycosylase/TA"/>
</dbReference>
<gene>
    <name evidence="4" type="ORF">K8N75_08905</name>
</gene>
<dbReference type="Gene3D" id="1.10.1670.40">
    <property type="match status" value="1"/>
</dbReference>
<keyword evidence="2" id="KW-0234">DNA repair</keyword>
<dbReference type="AlphaFoldDB" id="A0A8T5V3B6"/>
<dbReference type="GO" id="GO:0032993">
    <property type="term" value="C:protein-DNA complex"/>
    <property type="evidence" value="ECO:0007669"/>
    <property type="project" value="TreeGrafter"/>
</dbReference>
<dbReference type="GO" id="GO:0008725">
    <property type="term" value="F:DNA-3-methyladenine glycosylase activity"/>
    <property type="evidence" value="ECO:0007669"/>
    <property type="project" value="TreeGrafter"/>
</dbReference>
<proteinExistence type="predicted"/>
<dbReference type="RefSeq" id="WP_223791721.1">
    <property type="nucleotide sequence ID" value="NZ_JAIOUQ010000009.1"/>
</dbReference>
<dbReference type="InterPro" id="IPR003265">
    <property type="entry name" value="HhH-GPD_domain"/>
</dbReference>
<dbReference type="Proteomes" id="UP000825933">
    <property type="component" value="Unassembled WGS sequence"/>
</dbReference>
<reference evidence="5" key="1">
    <citation type="journal article" date="2022" name="Microbiol. Resour. Announc.">
        <title>Draft Genome Sequence of a Methanogenic Archaeon from West Spitsbergen Permafrost.</title>
        <authorList>
            <person name="Trubitsyn V."/>
            <person name="Rivkina E."/>
            <person name="Shcherbakova V."/>
        </authorList>
    </citation>
    <scope>NUCLEOTIDE SEQUENCE [LARGE SCALE GENOMIC DNA]</scope>
    <source>
        <strain evidence="5">VT</strain>
    </source>
</reference>
<dbReference type="PANTHER" id="PTHR43003:SF5">
    <property type="entry name" value="DNA-3-METHYLADENINE GLYCOSYLASE"/>
    <property type="match status" value="1"/>
</dbReference>
<dbReference type="PANTHER" id="PTHR43003">
    <property type="entry name" value="DNA-3-METHYLADENINE GLYCOSYLASE"/>
    <property type="match status" value="1"/>
</dbReference>
<dbReference type="InterPro" id="IPR011257">
    <property type="entry name" value="DNA_glycosylase"/>
</dbReference>
<dbReference type="GO" id="GO:0032131">
    <property type="term" value="F:alkylated DNA binding"/>
    <property type="evidence" value="ECO:0007669"/>
    <property type="project" value="TreeGrafter"/>
</dbReference>
<dbReference type="SMART" id="SM00478">
    <property type="entry name" value="ENDO3c"/>
    <property type="match status" value="1"/>
</dbReference>
<name>A0A8T5V3B6_9EURY</name>
<dbReference type="Gene3D" id="1.10.340.30">
    <property type="entry name" value="Hypothetical protein, domain 2"/>
    <property type="match status" value="1"/>
</dbReference>
<dbReference type="EMBL" id="JAIOUQ010000009">
    <property type="protein sequence ID" value="MBZ2166155.1"/>
    <property type="molecule type" value="Genomic_DNA"/>
</dbReference>
<evidence type="ECO:0000313" key="4">
    <source>
        <dbReference type="EMBL" id="MBZ2166155.1"/>
    </source>
</evidence>
<keyword evidence="5" id="KW-1185">Reference proteome</keyword>